<evidence type="ECO:0000256" key="1">
    <source>
        <dbReference type="SAM" id="SignalP"/>
    </source>
</evidence>
<proteinExistence type="predicted"/>
<evidence type="ECO:0000313" key="5">
    <source>
        <dbReference type="EMBL" id="CAE0251358.1"/>
    </source>
</evidence>
<dbReference type="EMBL" id="HBIB01020960">
    <property type="protein sequence ID" value="CAE0251358.1"/>
    <property type="molecule type" value="Transcribed_RNA"/>
</dbReference>
<evidence type="ECO:0000313" key="4">
    <source>
        <dbReference type="EMBL" id="CAE0251357.1"/>
    </source>
</evidence>
<gene>
    <name evidence="2" type="ORF">PBIL07802_LOCUS13564</name>
    <name evidence="3" type="ORF">PBIL07802_LOCUS13565</name>
    <name evidence="4" type="ORF">PBIL07802_LOCUS13566</name>
    <name evidence="5" type="ORF">PBIL07802_LOCUS13567</name>
</gene>
<reference evidence="2" key="1">
    <citation type="submission" date="2021-01" db="EMBL/GenBank/DDBJ databases">
        <authorList>
            <person name="Corre E."/>
            <person name="Pelletier E."/>
            <person name="Niang G."/>
            <person name="Scheremetjew M."/>
            <person name="Finn R."/>
            <person name="Kale V."/>
            <person name="Holt S."/>
            <person name="Cochrane G."/>
            <person name="Meng A."/>
            <person name="Brown T."/>
            <person name="Cohen L."/>
        </authorList>
    </citation>
    <scope>NUCLEOTIDE SEQUENCE</scope>
    <source>
        <strain evidence="2">NIES-2562</strain>
    </source>
</reference>
<organism evidence="2">
    <name type="scientific">Palpitomonas bilix</name>
    <dbReference type="NCBI Taxonomy" id="652834"/>
    <lineage>
        <taxon>Eukaryota</taxon>
        <taxon>Eukaryota incertae sedis</taxon>
    </lineage>
</organism>
<feature type="signal peptide" evidence="1">
    <location>
        <begin position="1"/>
        <end position="24"/>
    </location>
</feature>
<evidence type="ECO:0000313" key="3">
    <source>
        <dbReference type="EMBL" id="CAE0251356.1"/>
    </source>
</evidence>
<dbReference type="EMBL" id="HBIB01020956">
    <property type="protein sequence ID" value="CAE0251355.1"/>
    <property type="molecule type" value="Transcribed_RNA"/>
</dbReference>
<feature type="chain" id="PRO_5036403920" evidence="1">
    <location>
        <begin position="25"/>
        <end position="556"/>
    </location>
</feature>
<name>A0A7S3DA60_9EUKA</name>
<sequence>MSCLCRPTLLLFVFVLSALSTCSSLSFSTDVLTQNETLFGSLPLASLDEEVSSPAQKKFIYLIQAKTFFLYDGLEGPESDYLVLTWGEPPPEGEKHGIYFPKSTLNEGRNELLRKAMEQSGRGSEGYLYYIMMDDDLIIEESLLARQDLPASASLFKGNPFRTFEAWLMKWRPAMGVVRYHFHHFVAETESNVGFNFDECVRAFHRDAVFPLLPYAEGQDFANWHYSGVMDTQTSHVLFGPYKMQCNLVQARNPFHGGYPTCNDRGWVQAAEYMRGALSPAFHHLIEYDNPVKTLPQPWLRAKKKDCSYRLSPSQLSSFFIPIHPYYQQRMESKFKPLFEKVEHDSPAYFDCFTEELQEAFKQQRQEEEEMMTKVMFKAAECGFRSGCVSNAEVEQLLARSRSHGEHLLKDESGVHLAELEDITSEACTERARVLLRKGHVREAVVSSFLGIVGHNATASGLLTFASGLEKMRHYYLAAVAVKEAATSFAQSHLPLLLACSHRSCWSTSSLVVIRHCVKWWGIWASCTIRQRCSTRPFSLSMSLSLCARPIFAATF</sequence>
<accession>A0A7S3DA60</accession>
<keyword evidence="1" id="KW-0732">Signal</keyword>
<dbReference type="EMBL" id="HBIB01020959">
    <property type="protein sequence ID" value="CAE0251357.1"/>
    <property type="molecule type" value="Transcribed_RNA"/>
</dbReference>
<evidence type="ECO:0000313" key="2">
    <source>
        <dbReference type="EMBL" id="CAE0251355.1"/>
    </source>
</evidence>
<protein>
    <submittedName>
        <fullName evidence="2">Uncharacterized protein</fullName>
    </submittedName>
</protein>
<dbReference type="AlphaFoldDB" id="A0A7S3DA60"/>
<dbReference type="EMBL" id="HBIB01020957">
    <property type="protein sequence ID" value="CAE0251356.1"/>
    <property type="molecule type" value="Transcribed_RNA"/>
</dbReference>